<keyword evidence="2" id="KW-1133">Transmembrane helix</keyword>
<feature type="compositionally biased region" description="Basic and acidic residues" evidence="1">
    <location>
        <begin position="59"/>
        <end position="69"/>
    </location>
</feature>
<feature type="compositionally biased region" description="Low complexity" evidence="1">
    <location>
        <begin position="215"/>
        <end position="227"/>
    </location>
</feature>
<keyword evidence="2" id="KW-0812">Transmembrane</keyword>
<gene>
    <name evidence="3" type="ORF">GNZ18_27550</name>
</gene>
<evidence type="ECO:0000256" key="1">
    <source>
        <dbReference type="SAM" id="MobiDB-lite"/>
    </source>
</evidence>
<dbReference type="InterPro" id="IPR021403">
    <property type="entry name" value="DUF3043"/>
</dbReference>
<feature type="compositionally biased region" description="Basic and acidic residues" evidence="1">
    <location>
        <begin position="100"/>
        <end position="120"/>
    </location>
</feature>
<feature type="transmembrane region" description="Helical" evidence="2">
    <location>
        <begin position="365"/>
        <end position="383"/>
    </location>
</feature>
<dbReference type="Proteomes" id="UP000432015">
    <property type="component" value="Unassembled WGS sequence"/>
</dbReference>
<reference evidence="3 4" key="1">
    <citation type="submission" date="2019-11" db="EMBL/GenBank/DDBJ databases">
        <authorList>
            <person name="Cao P."/>
        </authorList>
    </citation>
    <scope>NUCLEOTIDE SEQUENCE [LARGE SCALE GENOMIC DNA]</scope>
    <source>
        <strain evidence="3 4">NEAU-AAG5</strain>
    </source>
</reference>
<evidence type="ECO:0000256" key="2">
    <source>
        <dbReference type="SAM" id="Phobius"/>
    </source>
</evidence>
<feature type="region of interest" description="Disordered" evidence="1">
    <location>
        <begin position="1"/>
        <end position="227"/>
    </location>
</feature>
<name>A0A7K1L7B6_9ACTN</name>
<keyword evidence="4" id="KW-1185">Reference proteome</keyword>
<evidence type="ECO:0000313" key="4">
    <source>
        <dbReference type="Proteomes" id="UP000432015"/>
    </source>
</evidence>
<dbReference type="AlphaFoldDB" id="A0A7K1L7B6"/>
<dbReference type="Pfam" id="PF11241">
    <property type="entry name" value="DUF3043"/>
    <property type="match status" value="1"/>
</dbReference>
<protein>
    <submittedName>
        <fullName evidence="3">DUF3043 domain-containing protein</fullName>
    </submittedName>
</protein>
<comment type="caution">
    <text evidence="3">The sequence shown here is derived from an EMBL/GenBank/DDBJ whole genome shotgun (WGS) entry which is preliminary data.</text>
</comment>
<feature type="region of interest" description="Disordered" evidence="1">
    <location>
        <begin position="244"/>
        <end position="312"/>
    </location>
</feature>
<evidence type="ECO:0000313" key="3">
    <source>
        <dbReference type="EMBL" id="MUN40324.1"/>
    </source>
</evidence>
<proteinExistence type="predicted"/>
<organism evidence="3 4">
    <name type="scientific">Actinomadura litoris</name>
    <dbReference type="NCBI Taxonomy" id="2678616"/>
    <lineage>
        <taxon>Bacteria</taxon>
        <taxon>Bacillati</taxon>
        <taxon>Actinomycetota</taxon>
        <taxon>Actinomycetes</taxon>
        <taxon>Streptosporangiales</taxon>
        <taxon>Thermomonosporaceae</taxon>
        <taxon>Actinomadura</taxon>
    </lineage>
</organism>
<sequence>MIAWVPFPGSRTRCSRISDARRPVSSSLSGSGGTAGDGSTPLPRPRDAPPRVLLPRPQEPVHDLRRVRDVSPAGEEEAAPPLRGLVEPPPALGHGQHVQSRHDALAVDPQERLPHPRDLGTVRPHAPPPELLQDGRQLVQVPDDGLPVLLRPPPQITGPEPAPHLVSGQRSSTHATFPPSFGGRTPRARTVPPPRSAPGRAPVSPCRTAEDRRGAGAPVLLGPGLPRLASWRVGAGRLIPVFKRRSPEAPESPPEVVKPGGKGRPTPKRSEAEKRRRQPITAPSTRKEAYKRARERQAGERVKAKQGMAKGDDKYLLKRDKGPVRKLARNYVDARRTFGSYLMYALFAVVILSLMPIPAARLMGLFAPPVVLLVVLAEGVFLSRGVKKLASERYPDDDQRGVGLYAAMRAMQIRRLRMPAPAVKLGEKDRV</sequence>
<feature type="compositionally biased region" description="Basic and acidic residues" evidence="1">
    <location>
        <begin position="285"/>
        <end position="303"/>
    </location>
</feature>
<feature type="transmembrane region" description="Helical" evidence="2">
    <location>
        <begin position="341"/>
        <end position="359"/>
    </location>
</feature>
<keyword evidence="2" id="KW-0472">Membrane</keyword>
<accession>A0A7K1L7B6</accession>
<feature type="compositionally biased region" description="Pro residues" evidence="1">
    <location>
        <begin position="150"/>
        <end position="162"/>
    </location>
</feature>
<dbReference type="EMBL" id="WOFH01000010">
    <property type="protein sequence ID" value="MUN40324.1"/>
    <property type="molecule type" value="Genomic_DNA"/>
</dbReference>